<dbReference type="PATRIC" id="fig|1379870.5.peg.3715"/>
<proteinExistence type="predicted"/>
<gene>
    <name evidence="2" type="ORF">SD10_17125</name>
</gene>
<dbReference type="RefSeq" id="WP_046575371.1">
    <property type="nucleotide sequence ID" value="NZ_CP010429.1"/>
</dbReference>
<dbReference type="HOGENOM" id="CLU_1703151_0_0_10"/>
<reference evidence="2 3" key="1">
    <citation type="journal article" date="2014" name="Curr. Microbiol.">
        <title>Spirosoma radiotolerans sp. nov., a gamma-radiation-resistant bacterium isolated from gamma ray-irradiated soil.</title>
        <authorList>
            <person name="Lee J.J."/>
            <person name="Srinivasan S."/>
            <person name="Lim S."/>
            <person name="Joe M."/>
            <person name="Im S."/>
            <person name="Bae S.I."/>
            <person name="Park K.R."/>
            <person name="Han J.H."/>
            <person name="Park S.H."/>
            <person name="Joo B.M."/>
            <person name="Park S.J."/>
            <person name="Kim M.K."/>
        </authorList>
    </citation>
    <scope>NUCLEOTIDE SEQUENCE [LARGE SCALE GENOMIC DNA]</scope>
    <source>
        <strain evidence="2 3">DG5A</strain>
    </source>
</reference>
<evidence type="ECO:0000256" key="1">
    <source>
        <dbReference type="SAM" id="SignalP"/>
    </source>
</evidence>
<feature type="chain" id="PRO_5002417389" description="Lipocalin-like domain-containing protein" evidence="1">
    <location>
        <begin position="22"/>
        <end position="154"/>
    </location>
</feature>
<evidence type="ECO:0008006" key="4">
    <source>
        <dbReference type="Google" id="ProtNLM"/>
    </source>
</evidence>
<evidence type="ECO:0000313" key="2">
    <source>
        <dbReference type="EMBL" id="AKD56375.1"/>
    </source>
</evidence>
<feature type="signal peptide" evidence="1">
    <location>
        <begin position="1"/>
        <end position="21"/>
    </location>
</feature>
<accession>A0A0E3ZXF2</accession>
<dbReference type="Proteomes" id="UP000033054">
    <property type="component" value="Chromosome"/>
</dbReference>
<name>A0A0E3ZXF2_9BACT</name>
<dbReference type="AlphaFoldDB" id="A0A0E3ZXF2"/>
<organism evidence="2 3">
    <name type="scientific">Spirosoma radiotolerans</name>
    <dbReference type="NCBI Taxonomy" id="1379870"/>
    <lineage>
        <taxon>Bacteria</taxon>
        <taxon>Pseudomonadati</taxon>
        <taxon>Bacteroidota</taxon>
        <taxon>Cytophagia</taxon>
        <taxon>Cytophagales</taxon>
        <taxon>Cytophagaceae</taxon>
        <taxon>Spirosoma</taxon>
    </lineage>
</organism>
<dbReference type="EMBL" id="CP010429">
    <property type="protein sequence ID" value="AKD56375.1"/>
    <property type="molecule type" value="Genomic_DNA"/>
</dbReference>
<keyword evidence="1" id="KW-0732">Signal</keyword>
<protein>
    <recommendedName>
        <fullName evidence="4">Lipocalin-like domain-containing protein</fullName>
    </recommendedName>
</protein>
<keyword evidence="3" id="KW-1185">Reference proteome</keyword>
<sequence>MKSLIISALLLVPVFSFQITAANPPDVAGSWRMTAHRVDPAQNGVTDVYTHFKDLYGGCQEDMGLVLNTDGTLKMTPVKGCQNPLGNLIMKAATKFMPSGKASWEVTGSKLALQDGKGNRREYDLQLSGTTMTWVFDEAQKEGAVRHTIEFQHN</sequence>
<dbReference type="OrthoDB" id="960084at2"/>
<dbReference type="KEGG" id="srd:SD10_17125"/>
<evidence type="ECO:0000313" key="3">
    <source>
        <dbReference type="Proteomes" id="UP000033054"/>
    </source>
</evidence>